<sequence length="354" mass="40218">MSEFTVSVVVPTYNRAYCIAKTLDSVFAQTHQDFELLVVDDGSTDRTRELVLDTYGKDPRLRYLEKINGGVSSARNHGLRAATGAFVALLDSDDWWVPWKLELQVTAMQRLPHVGMIWTDMDAIDDQGVVTKNFLRDMYSAYKWFGKDDLFTESHPLAEVAGPRSALAAHVGAKKLYAGDIFSQMVMGNLVHTSTVLLRRNRVEKVGLFNEGLRHAGEDYEYHLRTCRIGPVAYADVSTIFYQRGRPDRITRNDNRIHFAQGFLQTIRPVIERERDRIRLPQEMIDDVLAEAHAWVGNELMERGQNLSAIPHLARSLFHKPYQLHTAGMFAFACIPPKVGQPLRRAFRELKGAS</sequence>
<dbReference type="InterPro" id="IPR029044">
    <property type="entry name" value="Nucleotide-diphossugar_trans"/>
</dbReference>
<evidence type="ECO:0000259" key="1">
    <source>
        <dbReference type="Pfam" id="PF00535"/>
    </source>
</evidence>
<dbReference type="Gene3D" id="3.90.550.10">
    <property type="entry name" value="Spore Coat Polysaccharide Biosynthesis Protein SpsA, Chain A"/>
    <property type="match status" value="1"/>
</dbReference>
<proteinExistence type="predicted"/>
<feature type="domain" description="Glycosyltransferase 2-like" evidence="1">
    <location>
        <begin position="7"/>
        <end position="115"/>
    </location>
</feature>
<evidence type="ECO:0000313" key="3">
    <source>
        <dbReference type="Proteomes" id="UP001370348"/>
    </source>
</evidence>
<dbReference type="PANTHER" id="PTHR43685">
    <property type="entry name" value="GLYCOSYLTRANSFERASE"/>
    <property type="match status" value="1"/>
</dbReference>
<dbReference type="SUPFAM" id="SSF53448">
    <property type="entry name" value="Nucleotide-diphospho-sugar transferases"/>
    <property type="match status" value="1"/>
</dbReference>
<dbReference type="RefSeq" id="WP_394829625.1">
    <property type="nucleotide sequence ID" value="NZ_CP089984.1"/>
</dbReference>
<keyword evidence="3" id="KW-1185">Reference proteome</keyword>
<reference evidence="2 3" key="1">
    <citation type="submission" date="2021-12" db="EMBL/GenBank/DDBJ databases">
        <title>Discovery of the Pendulisporaceae a myxobacterial family with distinct sporulation behavior and unique specialized metabolism.</title>
        <authorList>
            <person name="Garcia R."/>
            <person name="Popoff A."/>
            <person name="Bader C.D."/>
            <person name="Loehr J."/>
            <person name="Walesch S."/>
            <person name="Walt C."/>
            <person name="Boldt J."/>
            <person name="Bunk B."/>
            <person name="Haeckl F.J.F.P.J."/>
            <person name="Gunesch A.P."/>
            <person name="Birkelbach J."/>
            <person name="Nuebel U."/>
            <person name="Pietschmann T."/>
            <person name="Bach T."/>
            <person name="Mueller R."/>
        </authorList>
    </citation>
    <scope>NUCLEOTIDE SEQUENCE [LARGE SCALE GENOMIC DNA]</scope>
    <source>
        <strain evidence="2 3">MSr11954</strain>
    </source>
</reference>
<evidence type="ECO:0000313" key="2">
    <source>
        <dbReference type="EMBL" id="WXB20025.1"/>
    </source>
</evidence>
<dbReference type="EMBL" id="CP089984">
    <property type="protein sequence ID" value="WXB20025.1"/>
    <property type="molecule type" value="Genomic_DNA"/>
</dbReference>
<gene>
    <name evidence="2" type="ORF">LZC94_22720</name>
</gene>
<dbReference type="CDD" id="cd00761">
    <property type="entry name" value="Glyco_tranf_GTA_type"/>
    <property type="match status" value="1"/>
</dbReference>
<protein>
    <submittedName>
        <fullName evidence="2">Glycosyltransferase</fullName>
    </submittedName>
</protein>
<accession>A0ABZ2MBY4</accession>
<name>A0ABZ2MBY4_9BACT</name>
<dbReference type="PANTHER" id="PTHR43685:SF11">
    <property type="entry name" value="GLYCOSYLTRANSFERASE TAGX-RELATED"/>
    <property type="match status" value="1"/>
</dbReference>
<dbReference type="Pfam" id="PF00535">
    <property type="entry name" value="Glycos_transf_2"/>
    <property type="match status" value="1"/>
</dbReference>
<dbReference type="Proteomes" id="UP001370348">
    <property type="component" value="Chromosome"/>
</dbReference>
<dbReference type="InterPro" id="IPR001173">
    <property type="entry name" value="Glyco_trans_2-like"/>
</dbReference>
<organism evidence="2 3">
    <name type="scientific">Pendulispora albinea</name>
    <dbReference type="NCBI Taxonomy" id="2741071"/>
    <lineage>
        <taxon>Bacteria</taxon>
        <taxon>Pseudomonadati</taxon>
        <taxon>Myxococcota</taxon>
        <taxon>Myxococcia</taxon>
        <taxon>Myxococcales</taxon>
        <taxon>Sorangiineae</taxon>
        <taxon>Pendulisporaceae</taxon>
        <taxon>Pendulispora</taxon>
    </lineage>
</organism>
<dbReference type="InterPro" id="IPR050834">
    <property type="entry name" value="Glycosyltransf_2"/>
</dbReference>